<protein>
    <submittedName>
        <fullName evidence="2">N-acetyltransferase</fullName>
    </submittedName>
</protein>
<dbReference type="SUPFAM" id="SSF55729">
    <property type="entry name" value="Acyl-CoA N-acyltransferases (Nat)"/>
    <property type="match status" value="1"/>
</dbReference>
<evidence type="ECO:0000313" key="2">
    <source>
        <dbReference type="EMBL" id="NLF53241.1"/>
    </source>
</evidence>
<evidence type="ECO:0000313" key="3">
    <source>
        <dbReference type="Proteomes" id="UP000536534"/>
    </source>
</evidence>
<organism evidence="2 3">
    <name type="scientific">Thauera phenolivorans</name>
    <dbReference type="NCBI Taxonomy" id="1792543"/>
    <lineage>
        <taxon>Bacteria</taxon>
        <taxon>Pseudomonadati</taxon>
        <taxon>Pseudomonadota</taxon>
        <taxon>Betaproteobacteria</taxon>
        <taxon>Rhodocyclales</taxon>
        <taxon>Zoogloeaceae</taxon>
        <taxon>Thauera</taxon>
    </lineage>
</organism>
<dbReference type="AlphaFoldDB" id="A0A7X7LUS4"/>
<evidence type="ECO:0000256" key="1">
    <source>
        <dbReference type="SAM" id="MobiDB-lite"/>
    </source>
</evidence>
<dbReference type="InterPro" id="IPR007434">
    <property type="entry name" value="FemAB-like"/>
</dbReference>
<dbReference type="Pfam" id="PF04339">
    <property type="entry name" value="FemAB_like"/>
    <property type="match status" value="1"/>
</dbReference>
<accession>A0A7X7LUS4</accession>
<dbReference type="EMBL" id="JAAYYV010000062">
    <property type="protein sequence ID" value="NLF53241.1"/>
    <property type="molecule type" value="Genomic_DNA"/>
</dbReference>
<dbReference type="Gene3D" id="3.40.630.30">
    <property type="match status" value="1"/>
</dbReference>
<dbReference type="GO" id="GO:0016740">
    <property type="term" value="F:transferase activity"/>
    <property type="evidence" value="ECO:0007669"/>
    <property type="project" value="UniProtKB-KW"/>
</dbReference>
<comment type="caution">
    <text evidence="2">The sequence shown here is derived from an EMBL/GenBank/DDBJ whole genome shotgun (WGS) entry which is preliminary data.</text>
</comment>
<gene>
    <name evidence="2" type="ORF">GX576_02310</name>
</gene>
<name>A0A7X7LUS4_9RHOO</name>
<dbReference type="InterPro" id="IPR016181">
    <property type="entry name" value="Acyl_CoA_acyltransferase"/>
</dbReference>
<reference evidence="2 3" key="1">
    <citation type="journal article" date="2020" name="Biotechnol. Biofuels">
        <title>New insights from the biogas microbiome by comprehensive genome-resolved metagenomics of nearly 1600 species originating from multiple anaerobic digesters.</title>
        <authorList>
            <person name="Campanaro S."/>
            <person name="Treu L."/>
            <person name="Rodriguez-R L.M."/>
            <person name="Kovalovszki A."/>
            <person name="Ziels R.M."/>
            <person name="Maus I."/>
            <person name="Zhu X."/>
            <person name="Kougias P.G."/>
            <person name="Basile A."/>
            <person name="Luo G."/>
            <person name="Schluter A."/>
            <person name="Konstantinidis K.T."/>
            <person name="Angelidaki I."/>
        </authorList>
    </citation>
    <scope>NUCLEOTIDE SEQUENCE [LARGE SCALE GENOMIC DNA]</scope>
    <source>
        <strain evidence="2">AS06rmzACSIP_256</strain>
    </source>
</reference>
<dbReference type="PANTHER" id="PTHR47017:SF1">
    <property type="entry name" value="ACYL-COA"/>
    <property type="match status" value="1"/>
</dbReference>
<dbReference type="PANTHER" id="PTHR47017">
    <property type="entry name" value="ACYL-COA"/>
    <property type="match status" value="1"/>
</dbReference>
<dbReference type="OrthoDB" id="9776898at2"/>
<dbReference type="RefSeq" id="WP_068807956.1">
    <property type="nucleotide sequence ID" value="NZ_MBFM01000003.1"/>
</dbReference>
<keyword evidence="2" id="KW-0808">Transferase</keyword>
<sequence length="394" mass="44990">MIQRNGFLLLDAIAEVPAAAWDALHDGQPCTRHAFLELLERSGCVGPRTGWLPHHATLWRNGTLVAAMPLYEKHHSFGEYVFDWAWAEAYERAGLDYYPKWVAAIPFTPVPGARLLAADGDARRRLLDEVLALAARTGWSSFHLLLPRVEETSVLVDAGLMLRRGVQFHWENRGYGVFADFLAALNHAKRKKIRQERSRAGAHGLTTRWLDGGEAMPADWRFFYRCYARTYALHRSTPYLSEDFFVELARNIPEAVRLLIAERDGLPVAAAFFLCDREALYGRYWGAQEDLPFLHFELCYYQAIEYCIAQGLQRFEGGAQGEHKLSRGLLPVETCSAHWIADARFRDAVDRYLARERDGIGFYLDELEERSPFRATSRSAPHSARGAQDREREE</sequence>
<feature type="region of interest" description="Disordered" evidence="1">
    <location>
        <begin position="372"/>
        <end position="394"/>
    </location>
</feature>
<proteinExistence type="predicted"/>
<dbReference type="Proteomes" id="UP000536534">
    <property type="component" value="Unassembled WGS sequence"/>
</dbReference>